<protein>
    <submittedName>
        <fullName evidence="3">Uncharacterized protein</fullName>
    </submittedName>
</protein>
<feature type="compositionally biased region" description="Low complexity" evidence="2">
    <location>
        <begin position="134"/>
        <end position="145"/>
    </location>
</feature>
<proteinExistence type="predicted"/>
<evidence type="ECO:0000313" key="3">
    <source>
        <dbReference type="EMBL" id="KAK3385807.1"/>
    </source>
</evidence>
<feature type="compositionally biased region" description="Basic residues" evidence="2">
    <location>
        <begin position="645"/>
        <end position="655"/>
    </location>
</feature>
<feature type="compositionally biased region" description="Basic and acidic residues" evidence="2">
    <location>
        <begin position="586"/>
        <end position="595"/>
    </location>
</feature>
<comment type="caution">
    <text evidence="3">The sequence shown here is derived from an EMBL/GenBank/DDBJ whole genome shotgun (WGS) entry which is preliminary data.</text>
</comment>
<accession>A0AAE0TZZ6</accession>
<feature type="compositionally biased region" description="Pro residues" evidence="2">
    <location>
        <begin position="192"/>
        <end position="207"/>
    </location>
</feature>
<reference evidence="3" key="2">
    <citation type="submission" date="2023-06" db="EMBL/GenBank/DDBJ databases">
        <authorList>
            <consortium name="Lawrence Berkeley National Laboratory"/>
            <person name="Haridas S."/>
            <person name="Hensen N."/>
            <person name="Bonometti L."/>
            <person name="Westerberg I."/>
            <person name="Brannstrom I.O."/>
            <person name="Guillou S."/>
            <person name="Cros-Aarteil S."/>
            <person name="Calhoun S."/>
            <person name="Kuo A."/>
            <person name="Mondo S."/>
            <person name="Pangilinan J."/>
            <person name="Riley R."/>
            <person name="LaButti K."/>
            <person name="Andreopoulos B."/>
            <person name="Lipzen A."/>
            <person name="Chen C."/>
            <person name="Yanf M."/>
            <person name="Daum C."/>
            <person name="Ng V."/>
            <person name="Clum A."/>
            <person name="Steindorff A."/>
            <person name="Ohm R."/>
            <person name="Martin F."/>
            <person name="Silar P."/>
            <person name="Natvig D."/>
            <person name="Lalanne C."/>
            <person name="Gautier V."/>
            <person name="Ament-velasquez S.L."/>
            <person name="Kruys A."/>
            <person name="Hutchinson M.I."/>
            <person name="Powell A.J."/>
            <person name="Barry K."/>
            <person name="Miller A.N."/>
            <person name="Grigoriev I.V."/>
            <person name="Debuchy R."/>
            <person name="Gladieux P."/>
            <person name="Thoren M.H."/>
            <person name="Johannesson H."/>
        </authorList>
    </citation>
    <scope>NUCLEOTIDE SEQUENCE</scope>
    <source>
        <strain evidence="3">CBS 232.78</strain>
    </source>
</reference>
<keyword evidence="1" id="KW-0175">Coiled coil</keyword>
<dbReference type="EMBL" id="JAULSW010000004">
    <property type="protein sequence ID" value="KAK3385807.1"/>
    <property type="molecule type" value="Genomic_DNA"/>
</dbReference>
<feature type="compositionally biased region" description="Basic and acidic residues" evidence="2">
    <location>
        <begin position="17"/>
        <end position="32"/>
    </location>
</feature>
<feature type="region of interest" description="Disordered" evidence="2">
    <location>
        <begin position="1"/>
        <end position="213"/>
    </location>
</feature>
<sequence>MPPRGKGGISQTNLPITEDKRNLKRGAEKEDPAAAPSKKKLAPRKKKQEAEVDTPVPRAQGRPKKVPVSPTAKEEDTKAKTSKNARTPAVLSDDTNRRVTRSMTQKAAPPKTPEKPKQPLATLEKPRKTTAVSKTPVKPTQTPVTEAKPKRPAPVPKASQEKKSFFKAGQGPKNTKPKTQPTASKVSKTPKPVRPPPKTTRFPPPPGHITSETWKSLYDIPDSQYDEAFQDTPAPWAPASRVSKERQMASRNRGCAAYPGAPPQARPFSVTPEPWDGVDYLEPFVDAATWRGYYYDLLQELDSYAAQKDKIIKDLTQQVDSPKAQEKMKPALTSDQTEDLRLKTQVRLEGTHFYDFGKGYISSPELDRIEAEIHNVETELKRAAKKVDEKTLEEAYEDVEDYRYLSTTVEKDGTDKHAGLEAEIARLANRISKSNPTFDDEGSRILSLGLERFLELRGALPRLSMELQVKVKNLLGPMGAQKFEDFQKLIADLEAETKNTPKARAAESAIIKQVAELASPTGAFMWNWDDDFGPFKEWRSQPVPKSLEWGKKLAAEAQKLVKKYLRHARPGQRFDAGTRFTPAKMAETEREAQPGWKDEIRKLELQRLAASGDYIPFEQSPVMQHLNKSNRKRGADEKQDEAAAKKARSVRSRKK</sequence>
<organism evidence="3 4">
    <name type="scientific">Podospora didyma</name>
    <dbReference type="NCBI Taxonomy" id="330526"/>
    <lineage>
        <taxon>Eukaryota</taxon>
        <taxon>Fungi</taxon>
        <taxon>Dikarya</taxon>
        <taxon>Ascomycota</taxon>
        <taxon>Pezizomycotina</taxon>
        <taxon>Sordariomycetes</taxon>
        <taxon>Sordariomycetidae</taxon>
        <taxon>Sordariales</taxon>
        <taxon>Podosporaceae</taxon>
        <taxon>Podospora</taxon>
    </lineage>
</organism>
<dbReference type="AlphaFoldDB" id="A0AAE0TZZ6"/>
<reference evidence="3" key="1">
    <citation type="journal article" date="2023" name="Mol. Phylogenet. Evol.">
        <title>Genome-scale phylogeny and comparative genomics of the fungal order Sordariales.</title>
        <authorList>
            <person name="Hensen N."/>
            <person name="Bonometti L."/>
            <person name="Westerberg I."/>
            <person name="Brannstrom I.O."/>
            <person name="Guillou S."/>
            <person name="Cros-Aarteil S."/>
            <person name="Calhoun S."/>
            <person name="Haridas S."/>
            <person name="Kuo A."/>
            <person name="Mondo S."/>
            <person name="Pangilinan J."/>
            <person name="Riley R."/>
            <person name="LaButti K."/>
            <person name="Andreopoulos B."/>
            <person name="Lipzen A."/>
            <person name="Chen C."/>
            <person name="Yan M."/>
            <person name="Daum C."/>
            <person name="Ng V."/>
            <person name="Clum A."/>
            <person name="Steindorff A."/>
            <person name="Ohm R.A."/>
            <person name="Martin F."/>
            <person name="Silar P."/>
            <person name="Natvig D.O."/>
            <person name="Lalanne C."/>
            <person name="Gautier V."/>
            <person name="Ament-Velasquez S.L."/>
            <person name="Kruys A."/>
            <person name="Hutchinson M.I."/>
            <person name="Powell A.J."/>
            <person name="Barry K."/>
            <person name="Miller A.N."/>
            <person name="Grigoriev I.V."/>
            <person name="Debuchy R."/>
            <person name="Gladieux P."/>
            <person name="Hiltunen Thoren M."/>
            <person name="Johannesson H."/>
        </authorList>
    </citation>
    <scope>NUCLEOTIDE SEQUENCE</scope>
    <source>
        <strain evidence="3">CBS 232.78</strain>
    </source>
</reference>
<evidence type="ECO:0000256" key="2">
    <source>
        <dbReference type="SAM" id="MobiDB-lite"/>
    </source>
</evidence>
<feature type="coiled-coil region" evidence="1">
    <location>
        <begin position="366"/>
        <end position="393"/>
    </location>
</feature>
<feature type="region of interest" description="Disordered" evidence="2">
    <location>
        <begin position="574"/>
        <end position="595"/>
    </location>
</feature>
<feature type="compositionally biased region" description="Basic residues" evidence="2">
    <location>
        <begin position="37"/>
        <end position="47"/>
    </location>
</feature>
<evidence type="ECO:0000256" key="1">
    <source>
        <dbReference type="SAM" id="Coils"/>
    </source>
</evidence>
<gene>
    <name evidence="3" type="ORF">B0H63DRAFT_187775</name>
</gene>
<feature type="compositionally biased region" description="Basic and acidic residues" evidence="2">
    <location>
        <begin position="633"/>
        <end position="644"/>
    </location>
</feature>
<dbReference type="Proteomes" id="UP001285441">
    <property type="component" value="Unassembled WGS sequence"/>
</dbReference>
<feature type="region of interest" description="Disordered" evidence="2">
    <location>
        <begin position="619"/>
        <end position="655"/>
    </location>
</feature>
<evidence type="ECO:0000313" key="4">
    <source>
        <dbReference type="Proteomes" id="UP001285441"/>
    </source>
</evidence>
<name>A0AAE0TZZ6_9PEZI</name>
<feature type="region of interest" description="Disordered" evidence="2">
    <location>
        <begin position="227"/>
        <end position="260"/>
    </location>
</feature>
<keyword evidence="4" id="KW-1185">Reference proteome</keyword>